<feature type="compositionally biased region" description="Polar residues" evidence="1">
    <location>
        <begin position="528"/>
        <end position="546"/>
    </location>
</feature>
<dbReference type="InterPro" id="IPR003034">
    <property type="entry name" value="SAP_dom"/>
</dbReference>
<feature type="region of interest" description="Disordered" evidence="1">
    <location>
        <begin position="1"/>
        <end position="88"/>
    </location>
</feature>
<dbReference type="PANTHER" id="PTHR35323">
    <property type="entry name" value="SAP DOMAIN-CONTAINING PROTEIN"/>
    <property type="match status" value="1"/>
</dbReference>
<feature type="compositionally biased region" description="Acidic residues" evidence="1">
    <location>
        <begin position="67"/>
        <end position="88"/>
    </location>
</feature>
<name>A0A7J7IA12_CAMSI</name>
<feature type="domain" description="DUF7699" evidence="3">
    <location>
        <begin position="349"/>
        <end position="433"/>
    </location>
</feature>
<gene>
    <name evidence="4" type="ORF">HYC85_002423</name>
</gene>
<proteinExistence type="predicted"/>
<feature type="compositionally biased region" description="Acidic residues" evidence="1">
    <location>
        <begin position="19"/>
        <end position="41"/>
    </location>
</feature>
<feature type="compositionally biased region" description="Basic residues" evidence="1">
    <location>
        <begin position="470"/>
        <end position="479"/>
    </location>
</feature>
<dbReference type="InterPro" id="IPR036361">
    <property type="entry name" value="SAP_dom_sf"/>
</dbReference>
<dbReference type="Pfam" id="PF24766">
    <property type="entry name" value="DUF7699"/>
    <property type="match status" value="1"/>
</dbReference>
<feature type="domain" description="SAP" evidence="2">
    <location>
        <begin position="105"/>
        <end position="138"/>
    </location>
</feature>
<reference evidence="4 5" key="2">
    <citation type="submission" date="2020-07" db="EMBL/GenBank/DDBJ databases">
        <title>Genome assembly of wild tea tree DASZ reveals pedigree and selection history of tea varieties.</title>
        <authorList>
            <person name="Zhang W."/>
        </authorList>
    </citation>
    <scope>NUCLEOTIDE SEQUENCE [LARGE SCALE GENOMIC DNA]</scope>
    <source>
        <strain evidence="5">cv. G240</strain>
        <tissue evidence="4">Leaf</tissue>
    </source>
</reference>
<evidence type="ECO:0000313" key="5">
    <source>
        <dbReference type="Proteomes" id="UP000593564"/>
    </source>
</evidence>
<evidence type="ECO:0000259" key="2">
    <source>
        <dbReference type="Pfam" id="PF02037"/>
    </source>
</evidence>
<keyword evidence="5" id="KW-1185">Reference proteome</keyword>
<evidence type="ECO:0000256" key="1">
    <source>
        <dbReference type="SAM" id="MobiDB-lite"/>
    </source>
</evidence>
<evidence type="ECO:0000259" key="3">
    <source>
        <dbReference type="Pfam" id="PF24766"/>
    </source>
</evidence>
<dbReference type="InterPro" id="IPR056116">
    <property type="entry name" value="DUF7699"/>
</dbReference>
<feature type="compositionally biased region" description="Basic and acidic residues" evidence="1">
    <location>
        <begin position="57"/>
        <end position="66"/>
    </location>
</feature>
<comment type="caution">
    <text evidence="4">The sequence shown here is derived from an EMBL/GenBank/DDBJ whole genome shotgun (WGS) entry which is preliminary data.</text>
</comment>
<dbReference type="EMBL" id="JACBKZ010000001">
    <property type="protein sequence ID" value="KAF5961214.1"/>
    <property type="molecule type" value="Genomic_DNA"/>
</dbReference>
<reference evidence="5" key="1">
    <citation type="journal article" date="2020" name="Nat. Commun.">
        <title>Genome assembly of wild tea tree DASZ reveals pedigree and selection history of tea varieties.</title>
        <authorList>
            <person name="Zhang W."/>
            <person name="Zhang Y."/>
            <person name="Qiu H."/>
            <person name="Guo Y."/>
            <person name="Wan H."/>
            <person name="Zhang X."/>
            <person name="Scossa F."/>
            <person name="Alseekh S."/>
            <person name="Zhang Q."/>
            <person name="Wang P."/>
            <person name="Xu L."/>
            <person name="Schmidt M.H."/>
            <person name="Jia X."/>
            <person name="Li D."/>
            <person name="Zhu A."/>
            <person name="Guo F."/>
            <person name="Chen W."/>
            <person name="Ni D."/>
            <person name="Usadel B."/>
            <person name="Fernie A.R."/>
            <person name="Wen W."/>
        </authorList>
    </citation>
    <scope>NUCLEOTIDE SEQUENCE [LARGE SCALE GENOMIC DNA]</scope>
    <source>
        <strain evidence="5">cv. G240</strain>
    </source>
</reference>
<dbReference type="PANTHER" id="PTHR35323:SF2">
    <property type="entry name" value="SAP DOMAIN-CONTAINING PROTEIN"/>
    <property type="match status" value="1"/>
</dbReference>
<protein>
    <recommendedName>
        <fullName evidence="6">SAP domain-containing protein</fullName>
    </recommendedName>
</protein>
<feature type="region of interest" description="Disordered" evidence="1">
    <location>
        <begin position="444"/>
        <end position="555"/>
    </location>
</feature>
<dbReference type="Pfam" id="PF02037">
    <property type="entry name" value="SAP"/>
    <property type="match status" value="1"/>
</dbReference>
<evidence type="ECO:0000313" key="4">
    <source>
        <dbReference type="EMBL" id="KAF5961214.1"/>
    </source>
</evidence>
<dbReference type="AlphaFoldDB" id="A0A7J7IA12"/>
<dbReference type="Proteomes" id="UP000593564">
    <property type="component" value="Unassembled WGS sequence"/>
</dbReference>
<accession>A0A7J7IA12</accession>
<dbReference type="SUPFAM" id="SSF68906">
    <property type="entry name" value="SAP domain"/>
    <property type="match status" value="1"/>
</dbReference>
<evidence type="ECO:0008006" key="6">
    <source>
        <dbReference type="Google" id="ProtNLM"/>
    </source>
</evidence>
<sequence length="669" mass="75758">MAERRGNKRTYIPISSSSGDEEAEEEESESEEYDDDDEIEETSASTSSGDDDDESGSEWRDAKRDESDDDDDDEEEEEEDEESSNLDNDESLCNNVICLLREKGDLQELKLKDCKSYLRQHGLRITGTKVECIQRIMERWSVSFRTRSIAVKVPRNVVCETKVGVSNALGPAISIKALASTYREKPLKDCYYLGKIFPQQLSCCGRSCCGNHFPRRVQTAGPTILEMAALTECLCNLGVISTVLCNLVACAFFFPSATSNGGRTKDIRNGSAKAKSLSNFPLHVLPLQPDLGIFLRGVHLDPWRPLKPKFEVTTLCMSVVQITSRIKDGNAESLYPRSSFAINCTGDVCKGDVVLFAQKVYKKFDKMTRSGSFLGKRTIAGRVVKESYGAAKQQHTFTIEVLWSKGIKKLPPLFPLLVKGRNLYKLKTFRQPWKNERERQKVLAEKHQRGAAARLVRSMKKTQKACSKNRGVKRQKQFHQSRPSQTGKKTEPQKGKHSVGRGKAPEKHTKSNNHRRKAPPAGRANLKKNPNSRAPKTSMKYQNPTHPNKDGDQTRQSFVCYPQNFHQSQMQLRHHLQWSAPLHIPSYETGSTSSTMRFPNFRPYLDPSGMPVTQHQGLYRGSYPHLAYPHPSHAFESRNLNRSSDLRTFVDCRNHFPWERWHTDRGGAL</sequence>
<organism evidence="4 5">
    <name type="scientific">Camellia sinensis</name>
    <name type="common">Tea plant</name>
    <name type="synonym">Thea sinensis</name>
    <dbReference type="NCBI Taxonomy" id="4442"/>
    <lineage>
        <taxon>Eukaryota</taxon>
        <taxon>Viridiplantae</taxon>
        <taxon>Streptophyta</taxon>
        <taxon>Embryophyta</taxon>
        <taxon>Tracheophyta</taxon>
        <taxon>Spermatophyta</taxon>
        <taxon>Magnoliopsida</taxon>
        <taxon>eudicotyledons</taxon>
        <taxon>Gunneridae</taxon>
        <taxon>Pentapetalae</taxon>
        <taxon>asterids</taxon>
        <taxon>Ericales</taxon>
        <taxon>Theaceae</taxon>
        <taxon>Camellia</taxon>
    </lineage>
</organism>